<evidence type="ECO:0000313" key="2">
    <source>
        <dbReference type="EMBL" id="QJB02740.1"/>
    </source>
</evidence>
<proteinExistence type="predicted"/>
<name>A0A6M3LX46_9ZZZZ</name>
<protein>
    <submittedName>
        <fullName evidence="1">Uncharacterized protein</fullName>
    </submittedName>
</protein>
<dbReference type="EMBL" id="MT143804">
    <property type="protein sequence ID" value="QJB02740.1"/>
    <property type="molecule type" value="Genomic_DNA"/>
</dbReference>
<accession>A0A6M3LX46</accession>
<evidence type="ECO:0000313" key="1">
    <source>
        <dbReference type="EMBL" id="QJA99887.1"/>
    </source>
</evidence>
<reference evidence="1" key="1">
    <citation type="submission" date="2020-03" db="EMBL/GenBank/DDBJ databases">
        <title>The deep terrestrial virosphere.</title>
        <authorList>
            <person name="Holmfeldt K."/>
            <person name="Nilsson E."/>
            <person name="Simone D."/>
            <person name="Lopez-Fernandez M."/>
            <person name="Wu X."/>
            <person name="de Brujin I."/>
            <person name="Lundin D."/>
            <person name="Andersson A."/>
            <person name="Bertilsson S."/>
            <person name="Dopson M."/>
        </authorList>
    </citation>
    <scope>NUCLEOTIDE SEQUENCE</scope>
    <source>
        <strain evidence="1">MM171A00787</strain>
        <strain evidence="2">MM171B01086</strain>
    </source>
</reference>
<dbReference type="EMBL" id="MT143672">
    <property type="protein sequence ID" value="QJA99887.1"/>
    <property type="molecule type" value="Genomic_DNA"/>
</dbReference>
<gene>
    <name evidence="1" type="ORF">MM171A00787_0022</name>
    <name evidence="2" type="ORF">MM171B01086_0007</name>
</gene>
<organism evidence="1">
    <name type="scientific">viral metagenome</name>
    <dbReference type="NCBI Taxonomy" id="1070528"/>
    <lineage>
        <taxon>unclassified sequences</taxon>
        <taxon>metagenomes</taxon>
        <taxon>organismal metagenomes</taxon>
    </lineage>
</organism>
<sequence length="318" mass="33102">MGKQSEKTGHAALVGGGETALHTHSLPAHASLHEDGGAGEISVEGLSGHLLYEQNSNKILGISVDDEDIGEGRVLVYRSAGPALRYELQALPNHTHIASSGGQLDWDDIWTDAAHSHQAAGEGGQLDHGAALSGLGDDDHPQYLKEEASGGVASEVPDHTHQAAATCGQLDHGLALTGLGDDDHPQYRLESADHTHQSTGMQAGKLDHGLALNGLGDDDHPQYIKDSEYTAKGVLLAGTGSGTFTPLTLGTNTHVLTADSAQGNGVKWATAIPKLNACTAPDGAVNFNQQQATSLVIENRTSDPGSPVNGQIWLRTDL</sequence>
<dbReference type="AlphaFoldDB" id="A0A6M3LX46"/>